<keyword evidence="2" id="KW-0812">Transmembrane</keyword>
<dbReference type="SMART" id="SM00278">
    <property type="entry name" value="HhH1"/>
    <property type="match status" value="2"/>
</dbReference>
<gene>
    <name evidence="4" type="ORF">FD15_GL001839</name>
</gene>
<dbReference type="GO" id="GO:0006281">
    <property type="term" value="P:DNA repair"/>
    <property type="evidence" value="ECO:0007669"/>
    <property type="project" value="InterPro"/>
</dbReference>
<dbReference type="InterPro" id="IPR003583">
    <property type="entry name" value="Hlx-hairpin-Hlx_DNA-bd_motif"/>
</dbReference>
<name>A0A0R2DQ99_9LACO</name>
<comment type="caution">
    <text evidence="4">The sequence shown here is derived from an EMBL/GenBank/DDBJ whole genome shotgun (WGS) entry which is preliminary data.</text>
</comment>
<sequence length="235" mass="26020">MKDFWEENKVWICFFALSALIAFLVGGYFFKKNETGMRSNETLQIGARSPKDEASVSSFRQREQMQKTNASFFVDIKGAVRKPGVYKASKKMRVADIVDAAGGFEKTADHNQVNLALKLTDQQVIYIPFKGEIDKKPPTTMDPGQQATGDADVSATSGTNEISGIAGQDKEKMDLNKVTKNELLEVNGIGDKKADLILAYRTQHGRFEKIEDLKNITGIGDKTFEKLNESLTVGP</sequence>
<dbReference type="SUPFAM" id="SSF47781">
    <property type="entry name" value="RuvA domain 2-like"/>
    <property type="match status" value="1"/>
</dbReference>
<dbReference type="eggNOG" id="COG1555">
    <property type="taxonomic scope" value="Bacteria"/>
</dbReference>
<feature type="transmembrane region" description="Helical" evidence="2">
    <location>
        <begin position="12"/>
        <end position="30"/>
    </location>
</feature>
<dbReference type="EMBL" id="AYZF01000017">
    <property type="protein sequence ID" value="KRN05291.1"/>
    <property type="molecule type" value="Genomic_DNA"/>
</dbReference>
<dbReference type="InterPro" id="IPR004509">
    <property type="entry name" value="Competence_ComEA_HhH"/>
</dbReference>
<dbReference type="STRING" id="1423806.FD15_GL001839"/>
<feature type="region of interest" description="Disordered" evidence="1">
    <location>
        <begin position="135"/>
        <end position="168"/>
    </location>
</feature>
<keyword evidence="5" id="KW-1185">Reference proteome</keyword>
<dbReference type="NCBIfam" id="TIGR00426">
    <property type="entry name" value="competence protein ComEA helix-hairpin-helix repeat region"/>
    <property type="match status" value="1"/>
</dbReference>
<proteinExistence type="predicted"/>
<dbReference type="Gene3D" id="3.10.560.10">
    <property type="entry name" value="Outer membrane lipoprotein wza domain like"/>
    <property type="match status" value="1"/>
</dbReference>
<dbReference type="RefSeq" id="WP_051993209.1">
    <property type="nucleotide sequence ID" value="NZ_BALC01000001.1"/>
</dbReference>
<dbReference type="GO" id="GO:0015627">
    <property type="term" value="C:type II protein secretion system complex"/>
    <property type="evidence" value="ECO:0007669"/>
    <property type="project" value="TreeGrafter"/>
</dbReference>
<dbReference type="InterPro" id="IPR019554">
    <property type="entry name" value="Soluble_ligand-bd"/>
</dbReference>
<protein>
    <submittedName>
        <fullName evidence="4">ComEA protein</fullName>
    </submittedName>
</protein>
<feature type="compositionally biased region" description="Polar residues" evidence="1">
    <location>
        <begin position="142"/>
        <end position="162"/>
    </location>
</feature>
<dbReference type="Pfam" id="PF10531">
    <property type="entry name" value="SLBB"/>
    <property type="match status" value="1"/>
</dbReference>
<feature type="domain" description="Helix-hairpin-helix DNA-binding motif class 1" evidence="3">
    <location>
        <begin position="181"/>
        <end position="200"/>
    </location>
</feature>
<evidence type="ECO:0000313" key="4">
    <source>
        <dbReference type="EMBL" id="KRN05291.1"/>
    </source>
</evidence>
<dbReference type="GO" id="GO:0003677">
    <property type="term" value="F:DNA binding"/>
    <property type="evidence" value="ECO:0007669"/>
    <property type="project" value="InterPro"/>
</dbReference>
<feature type="domain" description="Helix-hairpin-helix DNA-binding motif class 1" evidence="3">
    <location>
        <begin position="211"/>
        <end position="230"/>
    </location>
</feature>
<keyword evidence="2" id="KW-0472">Membrane</keyword>
<dbReference type="AlphaFoldDB" id="A0A0R2DQ99"/>
<dbReference type="Proteomes" id="UP000050961">
    <property type="component" value="Unassembled WGS sequence"/>
</dbReference>
<dbReference type="GO" id="GO:0015628">
    <property type="term" value="P:protein secretion by the type II secretion system"/>
    <property type="evidence" value="ECO:0007669"/>
    <property type="project" value="TreeGrafter"/>
</dbReference>
<evidence type="ECO:0000256" key="2">
    <source>
        <dbReference type="SAM" id="Phobius"/>
    </source>
</evidence>
<dbReference type="Pfam" id="PF12836">
    <property type="entry name" value="HHH_3"/>
    <property type="match status" value="1"/>
</dbReference>
<dbReference type="PANTHER" id="PTHR21180">
    <property type="entry name" value="ENDONUCLEASE/EXONUCLEASE/PHOSPHATASE FAMILY DOMAIN-CONTAINING PROTEIN 1"/>
    <property type="match status" value="1"/>
</dbReference>
<evidence type="ECO:0000313" key="5">
    <source>
        <dbReference type="Proteomes" id="UP000050961"/>
    </source>
</evidence>
<evidence type="ECO:0000256" key="1">
    <source>
        <dbReference type="SAM" id="MobiDB-lite"/>
    </source>
</evidence>
<reference evidence="4 5" key="1">
    <citation type="journal article" date="2015" name="Genome Announc.">
        <title>Expanding the biotechnology potential of lactobacilli through comparative genomics of 213 strains and associated genera.</title>
        <authorList>
            <person name="Sun Z."/>
            <person name="Harris H.M."/>
            <person name="McCann A."/>
            <person name="Guo C."/>
            <person name="Argimon S."/>
            <person name="Zhang W."/>
            <person name="Yang X."/>
            <person name="Jeffery I.B."/>
            <person name="Cooney J.C."/>
            <person name="Kagawa T.F."/>
            <person name="Liu W."/>
            <person name="Song Y."/>
            <person name="Salvetti E."/>
            <person name="Wrobel A."/>
            <person name="Rasinkangas P."/>
            <person name="Parkhill J."/>
            <person name="Rea M.C."/>
            <person name="O'Sullivan O."/>
            <person name="Ritari J."/>
            <person name="Douillard F.P."/>
            <person name="Paul Ross R."/>
            <person name="Yang R."/>
            <person name="Briner A.E."/>
            <person name="Felis G.E."/>
            <person name="de Vos W.M."/>
            <person name="Barrangou R."/>
            <person name="Klaenhammer T.R."/>
            <person name="Caufield P.W."/>
            <person name="Cui Y."/>
            <person name="Zhang H."/>
            <person name="O'Toole P.W."/>
        </authorList>
    </citation>
    <scope>NUCLEOTIDE SEQUENCE [LARGE SCALE GENOMIC DNA]</scope>
    <source>
        <strain evidence="4 5">DSM 21376</strain>
    </source>
</reference>
<dbReference type="OrthoDB" id="9790239at2"/>
<dbReference type="InterPro" id="IPR051675">
    <property type="entry name" value="Endo/Exo/Phosphatase_dom_1"/>
</dbReference>
<dbReference type="PANTHER" id="PTHR21180:SF32">
    <property type="entry name" value="ENDONUCLEASE_EXONUCLEASE_PHOSPHATASE FAMILY DOMAIN-CONTAINING PROTEIN 1"/>
    <property type="match status" value="1"/>
</dbReference>
<organism evidence="4 5">
    <name type="scientific">Liquorilactobacillus sucicola DSM 21376 = JCM 15457</name>
    <dbReference type="NCBI Taxonomy" id="1423806"/>
    <lineage>
        <taxon>Bacteria</taxon>
        <taxon>Bacillati</taxon>
        <taxon>Bacillota</taxon>
        <taxon>Bacilli</taxon>
        <taxon>Lactobacillales</taxon>
        <taxon>Lactobacillaceae</taxon>
        <taxon>Liquorilactobacillus</taxon>
    </lineage>
</organism>
<dbReference type="InterPro" id="IPR010994">
    <property type="entry name" value="RuvA_2-like"/>
</dbReference>
<accession>A0A0R2DQ99</accession>
<dbReference type="PATRIC" id="fig|1423806.3.peg.1872"/>
<keyword evidence="2" id="KW-1133">Transmembrane helix</keyword>
<evidence type="ECO:0000259" key="3">
    <source>
        <dbReference type="SMART" id="SM00278"/>
    </source>
</evidence>
<dbReference type="Gene3D" id="1.10.150.280">
    <property type="entry name" value="AF1531-like domain"/>
    <property type="match status" value="1"/>
</dbReference>